<dbReference type="AlphaFoldDB" id="A0A0E9TIV9"/>
<reference evidence="1" key="1">
    <citation type="submission" date="2014-11" db="EMBL/GenBank/DDBJ databases">
        <authorList>
            <person name="Amaro Gonzalez C."/>
        </authorList>
    </citation>
    <scope>NUCLEOTIDE SEQUENCE</scope>
</reference>
<organism evidence="1">
    <name type="scientific">Anguilla anguilla</name>
    <name type="common">European freshwater eel</name>
    <name type="synonym">Muraena anguilla</name>
    <dbReference type="NCBI Taxonomy" id="7936"/>
    <lineage>
        <taxon>Eukaryota</taxon>
        <taxon>Metazoa</taxon>
        <taxon>Chordata</taxon>
        <taxon>Craniata</taxon>
        <taxon>Vertebrata</taxon>
        <taxon>Euteleostomi</taxon>
        <taxon>Actinopterygii</taxon>
        <taxon>Neopterygii</taxon>
        <taxon>Teleostei</taxon>
        <taxon>Anguilliformes</taxon>
        <taxon>Anguillidae</taxon>
        <taxon>Anguilla</taxon>
    </lineage>
</organism>
<dbReference type="EMBL" id="GBXM01055909">
    <property type="protein sequence ID" value="JAH52668.1"/>
    <property type="molecule type" value="Transcribed_RNA"/>
</dbReference>
<sequence>MHFPPKHMMSANSSYHMAAYKSSPDRY</sequence>
<evidence type="ECO:0000313" key="1">
    <source>
        <dbReference type="EMBL" id="JAH52668.1"/>
    </source>
</evidence>
<accession>A0A0E9TIV9</accession>
<reference evidence="1" key="2">
    <citation type="journal article" date="2015" name="Fish Shellfish Immunol.">
        <title>Early steps in the European eel (Anguilla anguilla)-Vibrio vulnificus interaction in the gills: Role of the RtxA13 toxin.</title>
        <authorList>
            <person name="Callol A."/>
            <person name="Pajuelo D."/>
            <person name="Ebbesson L."/>
            <person name="Teles M."/>
            <person name="MacKenzie S."/>
            <person name="Amaro C."/>
        </authorList>
    </citation>
    <scope>NUCLEOTIDE SEQUENCE</scope>
</reference>
<name>A0A0E9TIV9_ANGAN</name>
<proteinExistence type="predicted"/>
<protein>
    <submittedName>
        <fullName evidence="1">Uncharacterized protein</fullName>
    </submittedName>
</protein>